<feature type="region of interest" description="Disordered" evidence="1">
    <location>
        <begin position="131"/>
        <end position="164"/>
    </location>
</feature>
<evidence type="ECO:0000313" key="3">
    <source>
        <dbReference type="Proteomes" id="UP000295636"/>
    </source>
</evidence>
<evidence type="ECO:0000313" key="2">
    <source>
        <dbReference type="EMBL" id="TDF95491.1"/>
    </source>
</evidence>
<sequence length="164" mass="16747">MSIQKPIIGNQGTPAHQRSLQQGQTSLLGGGGNYPGLEVNSFNQPLPANFQQGFGGGGAPGLFGGGGGGGGLFGGGGGGGGGGGPFNIAQIKQVIDRLGGIEGIMSTVAKIQRIVQNVQQMAPMIKVLMDSFGKKKESTSEGTGRRKRRKRKGAAKRSKRKKSG</sequence>
<dbReference type="RefSeq" id="WP_133231559.1">
    <property type="nucleotide sequence ID" value="NZ_SMRT01000010.1"/>
</dbReference>
<accession>A0A4R5KJ24</accession>
<evidence type="ECO:0000256" key="1">
    <source>
        <dbReference type="SAM" id="MobiDB-lite"/>
    </source>
</evidence>
<feature type="compositionally biased region" description="Basic residues" evidence="1">
    <location>
        <begin position="145"/>
        <end position="164"/>
    </location>
</feature>
<gene>
    <name evidence="2" type="ORF">E1757_20530</name>
</gene>
<organism evidence="2 3">
    <name type="scientific">Paenibacillus piri</name>
    <dbReference type="NCBI Taxonomy" id="2547395"/>
    <lineage>
        <taxon>Bacteria</taxon>
        <taxon>Bacillati</taxon>
        <taxon>Bacillota</taxon>
        <taxon>Bacilli</taxon>
        <taxon>Bacillales</taxon>
        <taxon>Paenibacillaceae</taxon>
        <taxon>Paenibacillus</taxon>
    </lineage>
</organism>
<feature type="region of interest" description="Disordered" evidence="1">
    <location>
        <begin position="1"/>
        <end position="27"/>
    </location>
</feature>
<dbReference type="AlphaFoldDB" id="A0A4R5KJ24"/>
<dbReference type="Proteomes" id="UP000295636">
    <property type="component" value="Unassembled WGS sequence"/>
</dbReference>
<dbReference type="EMBL" id="SMRT01000010">
    <property type="protein sequence ID" value="TDF95491.1"/>
    <property type="molecule type" value="Genomic_DNA"/>
</dbReference>
<protein>
    <submittedName>
        <fullName evidence="2">Uncharacterized protein</fullName>
    </submittedName>
</protein>
<name>A0A4R5KJ24_9BACL</name>
<keyword evidence="3" id="KW-1185">Reference proteome</keyword>
<dbReference type="OrthoDB" id="2680668at2"/>
<reference evidence="2 3" key="1">
    <citation type="submission" date="2019-03" db="EMBL/GenBank/DDBJ databases">
        <title>This is whole genome sequence of Paenibacillus sp MS74 strain.</title>
        <authorList>
            <person name="Trinh H.N."/>
        </authorList>
    </citation>
    <scope>NUCLEOTIDE SEQUENCE [LARGE SCALE GENOMIC DNA]</scope>
    <source>
        <strain evidence="2 3">MS74</strain>
    </source>
</reference>
<comment type="caution">
    <text evidence="2">The sequence shown here is derived from an EMBL/GenBank/DDBJ whole genome shotgun (WGS) entry which is preliminary data.</text>
</comment>
<proteinExistence type="predicted"/>